<feature type="compositionally biased region" description="Basic and acidic residues" evidence="1">
    <location>
        <begin position="142"/>
        <end position="153"/>
    </location>
</feature>
<dbReference type="GeneID" id="63751388"/>
<evidence type="ECO:0000313" key="3">
    <source>
        <dbReference type="Proteomes" id="UP000184383"/>
    </source>
</evidence>
<dbReference type="VEuPathDB" id="FungiDB:ASPWEDRAFT_41370"/>
<dbReference type="AlphaFoldDB" id="A0A1L9RMI5"/>
<dbReference type="RefSeq" id="XP_040689817.1">
    <property type="nucleotide sequence ID" value="XM_040835540.1"/>
</dbReference>
<protein>
    <submittedName>
        <fullName evidence="2">Uncharacterized protein</fullName>
    </submittedName>
</protein>
<name>A0A1L9RMI5_ASPWE</name>
<reference evidence="3" key="1">
    <citation type="journal article" date="2017" name="Genome Biol.">
        <title>Comparative genomics reveals high biological diversity and specific adaptations in the industrially and medically important fungal genus Aspergillus.</title>
        <authorList>
            <person name="de Vries R.P."/>
            <person name="Riley R."/>
            <person name="Wiebenga A."/>
            <person name="Aguilar-Osorio G."/>
            <person name="Amillis S."/>
            <person name="Uchima C.A."/>
            <person name="Anderluh G."/>
            <person name="Asadollahi M."/>
            <person name="Askin M."/>
            <person name="Barry K."/>
            <person name="Battaglia E."/>
            <person name="Bayram O."/>
            <person name="Benocci T."/>
            <person name="Braus-Stromeyer S.A."/>
            <person name="Caldana C."/>
            <person name="Canovas D."/>
            <person name="Cerqueira G.C."/>
            <person name="Chen F."/>
            <person name="Chen W."/>
            <person name="Choi C."/>
            <person name="Clum A."/>
            <person name="Dos Santos R.A."/>
            <person name="Damasio A.R."/>
            <person name="Diallinas G."/>
            <person name="Emri T."/>
            <person name="Fekete E."/>
            <person name="Flipphi M."/>
            <person name="Freyberg S."/>
            <person name="Gallo A."/>
            <person name="Gournas C."/>
            <person name="Habgood R."/>
            <person name="Hainaut M."/>
            <person name="Harispe M.L."/>
            <person name="Henrissat B."/>
            <person name="Hilden K.S."/>
            <person name="Hope R."/>
            <person name="Hossain A."/>
            <person name="Karabika E."/>
            <person name="Karaffa L."/>
            <person name="Karanyi Z."/>
            <person name="Krasevec N."/>
            <person name="Kuo A."/>
            <person name="Kusch H."/>
            <person name="LaButti K."/>
            <person name="Lagendijk E.L."/>
            <person name="Lapidus A."/>
            <person name="Levasseur A."/>
            <person name="Lindquist E."/>
            <person name="Lipzen A."/>
            <person name="Logrieco A.F."/>
            <person name="MacCabe A."/>
            <person name="Maekelae M.R."/>
            <person name="Malavazi I."/>
            <person name="Melin P."/>
            <person name="Meyer V."/>
            <person name="Mielnichuk N."/>
            <person name="Miskei M."/>
            <person name="Molnar A.P."/>
            <person name="Mule G."/>
            <person name="Ngan C.Y."/>
            <person name="Orejas M."/>
            <person name="Orosz E."/>
            <person name="Ouedraogo J.P."/>
            <person name="Overkamp K.M."/>
            <person name="Park H.-S."/>
            <person name="Perrone G."/>
            <person name="Piumi F."/>
            <person name="Punt P.J."/>
            <person name="Ram A.F."/>
            <person name="Ramon A."/>
            <person name="Rauscher S."/>
            <person name="Record E."/>
            <person name="Riano-Pachon D.M."/>
            <person name="Robert V."/>
            <person name="Roehrig J."/>
            <person name="Ruller R."/>
            <person name="Salamov A."/>
            <person name="Salih N.S."/>
            <person name="Samson R.A."/>
            <person name="Sandor E."/>
            <person name="Sanguinetti M."/>
            <person name="Schuetze T."/>
            <person name="Sepcic K."/>
            <person name="Shelest E."/>
            <person name="Sherlock G."/>
            <person name="Sophianopoulou V."/>
            <person name="Squina F.M."/>
            <person name="Sun H."/>
            <person name="Susca A."/>
            <person name="Todd R.B."/>
            <person name="Tsang A."/>
            <person name="Unkles S.E."/>
            <person name="van de Wiele N."/>
            <person name="van Rossen-Uffink D."/>
            <person name="Oliveira J.V."/>
            <person name="Vesth T.C."/>
            <person name="Visser J."/>
            <person name="Yu J.-H."/>
            <person name="Zhou M."/>
            <person name="Andersen M.R."/>
            <person name="Archer D.B."/>
            <person name="Baker S.E."/>
            <person name="Benoit I."/>
            <person name="Brakhage A.A."/>
            <person name="Braus G.H."/>
            <person name="Fischer R."/>
            <person name="Frisvad J.C."/>
            <person name="Goldman G.H."/>
            <person name="Houbraken J."/>
            <person name="Oakley B."/>
            <person name="Pocsi I."/>
            <person name="Scazzocchio C."/>
            <person name="Seiboth B."/>
            <person name="vanKuyk P.A."/>
            <person name="Wortman J."/>
            <person name="Dyer P.S."/>
            <person name="Grigoriev I.V."/>
        </authorList>
    </citation>
    <scope>NUCLEOTIDE SEQUENCE [LARGE SCALE GENOMIC DNA]</scope>
    <source>
        <strain evidence="3">DTO 134E9</strain>
    </source>
</reference>
<evidence type="ECO:0000256" key="1">
    <source>
        <dbReference type="SAM" id="MobiDB-lite"/>
    </source>
</evidence>
<feature type="region of interest" description="Disordered" evidence="1">
    <location>
        <begin position="133"/>
        <end position="153"/>
    </location>
</feature>
<keyword evidence="3" id="KW-1185">Reference proteome</keyword>
<dbReference type="OrthoDB" id="10603387at2759"/>
<dbReference type="EMBL" id="KV878212">
    <property type="protein sequence ID" value="OJJ36141.1"/>
    <property type="molecule type" value="Genomic_DNA"/>
</dbReference>
<organism evidence="2 3">
    <name type="scientific">Aspergillus wentii DTO 134E9</name>
    <dbReference type="NCBI Taxonomy" id="1073089"/>
    <lineage>
        <taxon>Eukaryota</taxon>
        <taxon>Fungi</taxon>
        <taxon>Dikarya</taxon>
        <taxon>Ascomycota</taxon>
        <taxon>Pezizomycotina</taxon>
        <taxon>Eurotiomycetes</taxon>
        <taxon>Eurotiomycetidae</taxon>
        <taxon>Eurotiales</taxon>
        <taxon>Aspergillaceae</taxon>
        <taxon>Aspergillus</taxon>
        <taxon>Aspergillus subgen. Cremei</taxon>
    </lineage>
</organism>
<evidence type="ECO:0000313" key="2">
    <source>
        <dbReference type="EMBL" id="OJJ36141.1"/>
    </source>
</evidence>
<sequence>MQYCNRAWGDVSRTKYIEFYHLENGDQLESPGETSTDPEQLIYGHIYFDASNECSSAPFDPPARTGSINHLLQNQDGKYELYCQFLSQGHLRLQVSRDLFFKDEPPPSDAPEFLEFMGLRCDMEREMAKREQVRAQIPQPPSRRESWFERSMW</sequence>
<accession>A0A1L9RMI5</accession>
<gene>
    <name evidence="2" type="ORF">ASPWEDRAFT_41370</name>
</gene>
<proteinExistence type="predicted"/>
<dbReference type="STRING" id="1073089.A0A1L9RMI5"/>
<dbReference type="Proteomes" id="UP000184383">
    <property type="component" value="Unassembled WGS sequence"/>
</dbReference>